<dbReference type="Proteomes" id="UP000694845">
    <property type="component" value="Unplaced"/>
</dbReference>
<keyword evidence="2 7" id="KW-1003">Cell membrane</keyword>
<organism evidence="10 12">
    <name type="scientific">Acanthaster planci</name>
    <name type="common">Crown-of-thorns starfish</name>
    <dbReference type="NCBI Taxonomy" id="133434"/>
    <lineage>
        <taxon>Eukaryota</taxon>
        <taxon>Metazoa</taxon>
        <taxon>Echinodermata</taxon>
        <taxon>Eleutherozoa</taxon>
        <taxon>Asterozoa</taxon>
        <taxon>Asteroidea</taxon>
        <taxon>Valvatacea</taxon>
        <taxon>Valvatida</taxon>
        <taxon>Acanthasteridae</taxon>
        <taxon>Acanthaster</taxon>
    </lineage>
</organism>
<feature type="transmembrane region" description="Helical" evidence="9">
    <location>
        <begin position="142"/>
        <end position="170"/>
    </location>
</feature>
<dbReference type="GeneID" id="110984957"/>
<evidence type="ECO:0000256" key="1">
    <source>
        <dbReference type="ARBA" id="ARBA00004651"/>
    </source>
</evidence>
<feature type="compositionally biased region" description="Basic and acidic residues" evidence="8">
    <location>
        <begin position="52"/>
        <end position="66"/>
    </location>
</feature>
<evidence type="ECO:0000256" key="4">
    <source>
        <dbReference type="ARBA" id="ARBA00022989"/>
    </source>
</evidence>
<dbReference type="PANTHER" id="PTHR20886">
    <property type="entry name" value="VANG-LIKE PROTEIN"/>
    <property type="match status" value="1"/>
</dbReference>
<evidence type="ECO:0000256" key="3">
    <source>
        <dbReference type="ARBA" id="ARBA00022692"/>
    </source>
</evidence>
<dbReference type="Pfam" id="PF06638">
    <property type="entry name" value="Strabismus"/>
    <property type="match status" value="1"/>
</dbReference>
<evidence type="ECO:0000313" key="11">
    <source>
        <dbReference type="RefSeq" id="XP_022101314.1"/>
    </source>
</evidence>
<dbReference type="RefSeq" id="XP_022101316.1">
    <property type="nucleotide sequence ID" value="XM_022245624.1"/>
</dbReference>
<dbReference type="RefSeq" id="XP_022101314.1">
    <property type="nucleotide sequence ID" value="XM_022245622.1"/>
</dbReference>
<sequence>MEPDTPNSKPARNAQTPSNHTPSRSGRHRDRYRDRDTDEESEKGHRSRRRRERDPERGDDYDGDRSHRSHNRSSRSVSIMPPQPQTTDDERDEVVEVEILPQDDNWGDNTTAITGTSDRSSMEDLTQLAKSMDDTGFDCSRYVGYVLAAVVGLLAFLSPIAFVIIPIVLYKPAPCGTACDGLFISMAFKLLILLIGSWALFFRRPKASFPRLFVFRLLIVALLLVLITAYWLFFGVRVMQQGFSIVYEYKDVVLYAVSLVDALLFVHYVAVILLELRQLQPMFAIKVVRSPDGASKYYTVGVFSIQRCAAWILEHYYRDFPIFNPHLLRVPTSRVANKLSNFKVYDVDGPNESVTGRSRAILAATAHRRDQSRNERFYEKQEYERRVKKRRARLEVAADEAFTHIKRLHEDQSMSAHVMDPTEAAQAIFPSMARSLQKYLRVTRQQPRWTMDAVIGHLSMCISYNLSPKAFLEAFFEPGPSIVQSVRDGLGSQPWELVSDTMVSRPIKEGGTFQLRQGEVMLQVYVMRIPHLKVKEEAYDYKNNRFALRLQSETSV</sequence>
<dbReference type="AlphaFoldDB" id="A0A8B7Z932"/>
<evidence type="ECO:0000256" key="5">
    <source>
        <dbReference type="ARBA" id="ARBA00023136"/>
    </source>
</evidence>
<evidence type="ECO:0000256" key="2">
    <source>
        <dbReference type="ARBA" id="ARBA00022475"/>
    </source>
</evidence>
<dbReference type="KEGG" id="aplc:110984957"/>
<feature type="transmembrane region" description="Helical" evidence="9">
    <location>
        <begin position="213"/>
        <end position="233"/>
    </location>
</feature>
<evidence type="ECO:0000256" key="7">
    <source>
        <dbReference type="PIRNR" id="PIRNR007991"/>
    </source>
</evidence>
<dbReference type="PIRSF" id="PIRSF007991">
    <property type="entry name" value="Strabismus"/>
    <property type="match status" value="1"/>
</dbReference>
<protein>
    <recommendedName>
        <fullName evidence="7">Vang-like protein</fullName>
    </recommendedName>
</protein>
<dbReference type="InterPro" id="IPR009539">
    <property type="entry name" value="VANGL"/>
</dbReference>
<evidence type="ECO:0000256" key="8">
    <source>
        <dbReference type="SAM" id="MobiDB-lite"/>
    </source>
</evidence>
<feature type="transmembrane region" description="Helical" evidence="9">
    <location>
        <begin position="253"/>
        <end position="276"/>
    </location>
</feature>
<reference evidence="11 12" key="1">
    <citation type="submission" date="2025-04" db="UniProtKB">
        <authorList>
            <consortium name="RefSeq"/>
        </authorList>
    </citation>
    <scope>IDENTIFICATION</scope>
</reference>
<dbReference type="RefSeq" id="XP_022101317.1">
    <property type="nucleotide sequence ID" value="XM_022245625.1"/>
</dbReference>
<keyword evidence="5 7" id="KW-0472">Membrane</keyword>
<comment type="similarity">
    <text evidence="6 7">Belongs to the Vang family.</text>
</comment>
<evidence type="ECO:0000256" key="6">
    <source>
        <dbReference type="ARBA" id="ARBA00025718"/>
    </source>
</evidence>
<evidence type="ECO:0000313" key="10">
    <source>
        <dbReference type="Proteomes" id="UP000694845"/>
    </source>
</evidence>
<comment type="subcellular location">
    <subcellularLocation>
        <location evidence="1">Cell membrane</location>
        <topology evidence="1">Multi-pass membrane protein</topology>
    </subcellularLocation>
</comment>
<dbReference type="OrthoDB" id="8887313at2759"/>
<feature type="compositionally biased region" description="Polar residues" evidence="8">
    <location>
        <begin position="1"/>
        <end position="22"/>
    </location>
</feature>
<evidence type="ECO:0000313" key="12">
    <source>
        <dbReference type="RefSeq" id="XP_022101315.1"/>
    </source>
</evidence>
<proteinExistence type="inferred from homology"/>
<feature type="transmembrane region" description="Helical" evidence="9">
    <location>
        <begin position="182"/>
        <end position="201"/>
    </location>
</feature>
<keyword evidence="10" id="KW-1185">Reference proteome</keyword>
<evidence type="ECO:0000313" key="13">
    <source>
        <dbReference type="RefSeq" id="XP_022101316.1"/>
    </source>
</evidence>
<keyword evidence="4 9" id="KW-1133">Transmembrane helix</keyword>
<accession>A0A8B7Z932</accession>
<dbReference type="OMA" id="MWHREND"/>
<evidence type="ECO:0000313" key="14">
    <source>
        <dbReference type="RefSeq" id="XP_022101317.1"/>
    </source>
</evidence>
<dbReference type="RefSeq" id="XP_022101315.1">
    <property type="nucleotide sequence ID" value="XM_022245623.1"/>
</dbReference>
<dbReference type="GO" id="GO:0005886">
    <property type="term" value="C:plasma membrane"/>
    <property type="evidence" value="ECO:0007669"/>
    <property type="project" value="UniProtKB-SubCell"/>
</dbReference>
<evidence type="ECO:0000256" key="9">
    <source>
        <dbReference type="SAM" id="Phobius"/>
    </source>
</evidence>
<name>A0A8B7Z932_ACAPL</name>
<gene>
    <name evidence="11 12 13 14" type="primary">LOC110984957</name>
</gene>
<feature type="region of interest" description="Disordered" evidence="8">
    <location>
        <begin position="1"/>
        <end position="90"/>
    </location>
</feature>
<keyword evidence="3 9" id="KW-0812">Transmembrane</keyword>